<feature type="compositionally biased region" description="Acidic residues" evidence="2">
    <location>
        <begin position="536"/>
        <end position="549"/>
    </location>
</feature>
<evidence type="ECO:0000313" key="3">
    <source>
        <dbReference type="EMBL" id="KXJ90567.1"/>
    </source>
</evidence>
<dbReference type="Proteomes" id="UP000070501">
    <property type="component" value="Unassembled WGS sequence"/>
</dbReference>
<feature type="compositionally biased region" description="Low complexity" evidence="2">
    <location>
        <begin position="344"/>
        <end position="353"/>
    </location>
</feature>
<feature type="region of interest" description="Disordered" evidence="2">
    <location>
        <begin position="521"/>
        <end position="573"/>
    </location>
</feature>
<gene>
    <name evidence="3" type="ORF">Micbo1qcDRAFT_176347</name>
</gene>
<feature type="compositionally biased region" description="Low complexity" evidence="2">
    <location>
        <begin position="240"/>
        <end position="250"/>
    </location>
</feature>
<feature type="coiled-coil region" evidence="1">
    <location>
        <begin position="142"/>
        <end position="208"/>
    </location>
</feature>
<proteinExistence type="predicted"/>
<protein>
    <submittedName>
        <fullName evidence="3">Uncharacterized protein</fullName>
    </submittedName>
</protein>
<feature type="region of interest" description="Disordered" evidence="2">
    <location>
        <begin position="324"/>
        <end position="381"/>
    </location>
</feature>
<reference evidence="4" key="1">
    <citation type="submission" date="2016-02" db="EMBL/GenBank/DDBJ databases">
        <title>Draft genome sequence of Microdochium bolleyi, a fungal endophyte of beachgrass.</title>
        <authorList>
            <consortium name="DOE Joint Genome Institute"/>
            <person name="David A.S."/>
            <person name="May G."/>
            <person name="Haridas S."/>
            <person name="Lim J."/>
            <person name="Wang M."/>
            <person name="Labutti K."/>
            <person name="Lipzen A."/>
            <person name="Barry K."/>
            <person name="Grigoriev I.V."/>
        </authorList>
    </citation>
    <scope>NUCLEOTIDE SEQUENCE [LARGE SCALE GENOMIC DNA]</scope>
    <source>
        <strain evidence="4">J235TASD1</strain>
    </source>
</reference>
<dbReference type="AlphaFoldDB" id="A0A136J033"/>
<keyword evidence="1" id="KW-0175">Coiled coil</keyword>
<dbReference type="OrthoDB" id="5427699at2759"/>
<sequence>MSRLPSDSFLPSGGMYDHHDHSGFYRGSDVSPLSLPHALHQPQAPGHRHYFDNLAGRIAANPASIPFPPHSRSPRLSPPVSDLDKRTRSLSPSRHSSQPWMGSPSISAVSNASLATSPDNSLDASTLALQLRRVTLQNRRLLENWEAERTHLEANRARAEEVYREEREIMDEERDLWMQHKTSLELKIVELEQRAQLAETQRDTLARQLDFMGKQARASSHTSSPSNKSRAASQSKHRSASTSPSAGSASIRFLSPKDGISPLTGKPFAGSGVTMPESSPFIPLDPRMQGPSPRSGSPNECPPQIPSIDVSEVQPQLEGIRLKQPTIEKPTFAMNEPVPPSPPVAKAGSPSAGSPGGSPGSRARTSPKERAIQALQAPEASRLTMHAGHTPNHSMSFSKLPTLMSTASANTAGSSGAATPNEEVLDIMSPSERGMAKHTGETVAIVSSHGEDGQAISEGPTAIFESSEGDRPLTGPTHLMNRPAVDEPFLQLLSEKLQTTDTTPTVLRNVAPEEAAAAVEPPVAPMAPASTGNDGAADEPEVPEQIEDDIPLKFKGGSNFGLPYGDLGSLGRH</sequence>
<accession>A0A136J033</accession>
<evidence type="ECO:0000256" key="1">
    <source>
        <dbReference type="SAM" id="Coils"/>
    </source>
</evidence>
<feature type="region of interest" description="Disordered" evidence="2">
    <location>
        <begin position="62"/>
        <end position="104"/>
    </location>
</feature>
<name>A0A136J033_9PEZI</name>
<keyword evidence="4" id="KW-1185">Reference proteome</keyword>
<feature type="region of interest" description="Disordered" evidence="2">
    <location>
        <begin position="213"/>
        <end position="307"/>
    </location>
</feature>
<organism evidence="3 4">
    <name type="scientific">Microdochium bolleyi</name>
    <dbReference type="NCBI Taxonomy" id="196109"/>
    <lineage>
        <taxon>Eukaryota</taxon>
        <taxon>Fungi</taxon>
        <taxon>Dikarya</taxon>
        <taxon>Ascomycota</taxon>
        <taxon>Pezizomycotina</taxon>
        <taxon>Sordariomycetes</taxon>
        <taxon>Xylariomycetidae</taxon>
        <taxon>Xylariales</taxon>
        <taxon>Microdochiaceae</taxon>
        <taxon>Microdochium</taxon>
    </lineage>
</organism>
<evidence type="ECO:0000313" key="4">
    <source>
        <dbReference type="Proteomes" id="UP000070501"/>
    </source>
</evidence>
<feature type="compositionally biased region" description="Polar residues" evidence="2">
    <location>
        <begin position="217"/>
        <end position="234"/>
    </location>
</feature>
<dbReference type="InParanoid" id="A0A136J033"/>
<evidence type="ECO:0000256" key="2">
    <source>
        <dbReference type="SAM" id="MobiDB-lite"/>
    </source>
</evidence>
<dbReference type="EMBL" id="KQ964252">
    <property type="protein sequence ID" value="KXJ90567.1"/>
    <property type="molecule type" value="Genomic_DNA"/>
</dbReference>
<feature type="compositionally biased region" description="Polar residues" evidence="2">
    <location>
        <begin position="89"/>
        <end position="104"/>
    </location>
</feature>